<dbReference type="SMART" id="SM00304">
    <property type="entry name" value="HAMP"/>
    <property type="match status" value="1"/>
</dbReference>
<keyword evidence="5 11" id="KW-0812">Transmembrane</keyword>
<dbReference type="RefSeq" id="WP_039769604.1">
    <property type="nucleotide sequence ID" value="NZ_CP048408.1"/>
</dbReference>
<dbReference type="InterPro" id="IPR003660">
    <property type="entry name" value="HAMP_dom"/>
</dbReference>
<protein>
    <submittedName>
        <fullName evidence="14">Chemotaxis protein</fullName>
    </submittedName>
</protein>
<dbReference type="GO" id="GO:0005886">
    <property type="term" value="C:plasma membrane"/>
    <property type="evidence" value="ECO:0007669"/>
    <property type="project" value="UniProtKB-SubCell"/>
</dbReference>
<dbReference type="AlphaFoldDB" id="A0AAE2A7M0"/>
<dbReference type="PANTHER" id="PTHR32089:SF120">
    <property type="entry name" value="METHYL-ACCEPTING CHEMOTAXIS PROTEIN TLPQ"/>
    <property type="match status" value="1"/>
</dbReference>
<evidence type="ECO:0000259" key="12">
    <source>
        <dbReference type="PROSITE" id="PS50111"/>
    </source>
</evidence>
<evidence type="ECO:0000313" key="14">
    <source>
        <dbReference type="EMBL" id="KIF59724.1"/>
    </source>
</evidence>
<dbReference type="InterPro" id="IPR004089">
    <property type="entry name" value="MCPsignal_dom"/>
</dbReference>
<keyword evidence="8 10" id="KW-0807">Transducer</keyword>
<dbReference type="InterPro" id="IPR004090">
    <property type="entry name" value="Chemotax_Me-accpt_rcpt"/>
</dbReference>
<dbReference type="GO" id="GO:0006935">
    <property type="term" value="P:chemotaxis"/>
    <property type="evidence" value="ECO:0007669"/>
    <property type="project" value="UniProtKB-KW"/>
</dbReference>
<evidence type="ECO:0000256" key="1">
    <source>
        <dbReference type="ARBA" id="ARBA00004236"/>
    </source>
</evidence>
<comment type="similarity">
    <text evidence="9">Belongs to the methyl-accepting chemotaxis (MCP) protein family.</text>
</comment>
<keyword evidence="2" id="KW-1003">Cell membrane</keyword>
<feature type="domain" description="Methyl-accepting transducer" evidence="12">
    <location>
        <begin position="268"/>
        <end position="504"/>
    </location>
</feature>
<keyword evidence="4" id="KW-0145">Chemotaxis</keyword>
<evidence type="ECO:0000256" key="2">
    <source>
        <dbReference type="ARBA" id="ARBA00022475"/>
    </source>
</evidence>
<proteinExistence type="inferred from homology"/>
<dbReference type="Proteomes" id="UP000031587">
    <property type="component" value="Unassembled WGS sequence"/>
</dbReference>
<gene>
    <name evidence="14" type="ORF">QS95_16375</name>
</gene>
<keyword evidence="7 11" id="KW-0472">Membrane</keyword>
<sequence length="540" mass="58681">MKNWTLRQRILASFAVIIAIMLLMVVVSYSRLLKIEASENSVRDDAIPGVYYSSMIRGAWVDSYLQTQELLGLKEGQGVSSEDAADYKAFESRLQEQMANYRGTVVTDEDKLEFAAFEKYHDAYLKIQDAVLDLHKRNLEADAVKLFHEQLTPTWYSGRMKLNDIIGENKKVADKAMANIDEAVAAAKVSMFVSLLVAVLAAGFCGLLLMRAIMAPMNRIVQILDIMRTGDLSSRLNLDRKDEFGAVETGFNDMMTELTSLVSQAQRSSVQVTTSVTEIAATSKQQQATATETAATTTEIGATSREIAATSRDLVRTMTEVSTAADQASVLAGSGQQGLARMEDTMHSVMGAADLVNAKLAILNEKAGNINQVVVTIVKVADQTNLLSLNAAIEAEKAGEYGRGFAVVATEVRRLADQTAVATYDIEQMVREIQSAVSAGVMGMDKFSEEVRRGMAEVQQVGEQLSQIIHQVQALAPRVLMVNEGMQAQATGAEQINHALVQLGDASSQTVESLRQASFAIDELSQVAVGLRSGVSRFKV</sequence>
<dbReference type="GO" id="GO:0004888">
    <property type="term" value="F:transmembrane signaling receptor activity"/>
    <property type="evidence" value="ECO:0007669"/>
    <property type="project" value="InterPro"/>
</dbReference>
<evidence type="ECO:0000256" key="9">
    <source>
        <dbReference type="ARBA" id="ARBA00029447"/>
    </source>
</evidence>
<dbReference type="Pfam" id="PF12729">
    <property type="entry name" value="4HB_MCP_1"/>
    <property type="match status" value="1"/>
</dbReference>
<dbReference type="PROSITE" id="PS50111">
    <property type="entry name" value="CHEMOTAXIS_TRANSDUC_2"/>
    <property type="match status" value="1"/>
</dbReference>
<dbReference type="Gene3D" id="1.10.287.950">
    <property type="entry name" value="Methyl-accepting chemotaxis protein"/>
    <property type="match status" value="1"/>
</dbReference>
<comment type="caution">
    <text evidence="14">The sequence shown here is derived from an EMBL/GenBank/DDBJ whole genome shotgun (WGS) entry which is preliminary data.</text>
</comment>
<accession>A0AAE2A7M0</accession>
<dbReference type="InterPro" id="IPR024478">
    <property type="entry name" value="HlyB_4HB_MCP"/>
</dbReference>
<keyword evidence="3" id="KW-0488">Methylation</keyword>
<keyword evidence="6 11" id="KW-1133">Transmembrane helix</keyword>
<feature type="domain" description="HAMP" evidence="13">
    <location>
        <begin position="211"/>
        <end position="263"/>
    </location>
</feature>
<comment type="subcellular location">
    <subcellularLocation>
        <location evidence="1">Cell membrane</location>
    </subcellularLocation>
</comment>
<dbReference type="SMART" id="SM00283">
    <property type="entry name" value="MA"/>
    <property type="match status" value="1"/>
</dbReference>
<evidence type="ECO:0000313" key="15">
    <source>
        <dbReference type="Proteomes" id="UP000031587"/>
    </source>
</evidence>
<dbReference type="GO" id="GO:0007165">
    <property type="term" value="P:signal transduction"/>
    <property type="evidence" value="ECO:0007669"/>
    <property type="project" value="UniProtKB-KW"/>
</dbReference>
<dbReference type="PRINTS" id="PR00260">
    <property type="entry name" value="CHEMTRNSDUCR"/>
</dbReference>
<reference evidence="14 15" key="1">
    <citation type="submission" date="2014-11" db="EMBL/GenBank/DDBJ databases">
        <title>Draft genome sequence of Pseudomonas fluorescens strains SF4c SF39a.</title>
        <authorList>
            <person name="Underwood G.E."/>
            <person name="Ly L.K."/>
            <person name="Bitzer A.S."/>
            <person name="Godino A."/>
            <person name="Bucci V."/>
            <person name="Fischer S."/>
            <person name="Silby M.W."/>
        </authorList>
    </citation>
    <scope>NUCLEOTIDE SEQUENCE [LARGE SCALE GENOMIC DNA]</scope>
    <source>
        <strain evidence="14 15">SF4c</strain>
    </source>
</reference>
<evidence type="ECO:0000256" key="8">
    <source>
        <dbReference type="ARBA" id="ARBA00023224"/>
    </source>
</evidence>
<evidence type="ECO:0000259" key="13">
    <source>
        <dbReference type="PROSITE" id="PS50885"/>
    </source>
</evidence>
<evidence type="ECO:0000256" key="6">
    <source>
        <dbReference type="ARBA" id="ARBA00022989"/>
    </source>
</evidence>
<dbReference type="SUPFAM" id="SSF58104">
    <property type="entry name" value="Methyl-accepting chemotaxis protein (MCP) signaling domain"/>
    <property type="match status" value="1"/>
</dbReference>
<dbReference type="EMBL" id="JTGH01000012">
    <property type="protein sequence ID" value="KIF59724.1"/>
    <property type="molecule type" value="Genomic_DNA"/>
</dbReference>
<feature type="transmembrane region" description="Helical" evidence="11">
    <location>
        <begin position="12"/>
        <end position="32"/>
    </location>
</feature>
<dbReference type="CDD" id="cd06225">
    <property type="entry name" value="HAMP"/>
    <property type="match status" value="1"/>
</dbReference>
<dbReference type="Pfam" id="PF00672">
    <property type="entry name" value="HAMP"/>
    <property type="match status" value="1"/>
</dbReference>
<feature type="transmembrane region" description="Helical" evidence="11">
    <location>
        <begin position="189"/>
        <end position="210"/>
    </location>
</feature>
<evidence type="ECO:0000256" key="11">
    <source>
        <dbReference type="SAM" id="Phobius"/>
    </source>
</evidence>
<evidence type="ECO:0000256" key="5">
    <source>
        <dbReference type="ARBA" id="ARBA00022692"/>
    </source>
</evidence>
<dbReference type="PANTHER" id="PTHR32089">
    <property type="entry name" value="METHYL-ACCEPTING CHEMOTAXIS PROTEIN MCPB"/>
    <property type="match status" value="1"/>
</dbReference>
<evidence type="ECO:0000256" key="10">
    <source>
        <dbReference type="PROSITE-ProRule" id="PRU00284"/>
    </source>
</evidence>
<evidence type="ECO:0000256" key="4">
    <source>
        <dbReference type="ARBA" id="ARBA00022500"/>
    </source>
</evidence>
<organism evidence="14 15">
    <name type="scientific">Pseudomonas fluorescens</name>
    <dbReference type="NCBI Taxonomy" id="294"/>
    <lineage>
        <taxon>Bacteria</taxon>
        <taxon>Pseudomonadati</taxon>
        <taxon>Pseudomonadota</taxon>
        <taxon>Gammaproteobacteria</taxon>
        <taxon>Pseudomonadales</taxon>
        <taxon>Pseudomonadaceae</taxon>
        <taxon>Pseudomonas</taxon>
    </lineage>
</organism>
<dbReference type="Pfam" id="PF00015">
    <property type="entry name" value="MCPsignal"/>
    <property type="match status" value="1"/>
</dbReference>
<name>A0AAE2A7M0_PSEFL</name>
<evidence type="ECO:0000256" key="7">
    <source>
        <dbReference type="ARBA" id="ARBA00023136"/>
    </source>
</evidence>
<dbReference type="PROSITE" id="PS50885">
    <property type="entry name" value="HAMP"/>
    <property type="match status" value="1"/>
</dbReference>
<evidence type="ECO:0000256" key="3">
    <source>
        <dbReference type="ARBA" id="ARBA00022481"/>
    </source>
</evidence>